<dbReference type="FunFam" id="3.20.20.210:FF:000008">
    <property type="entry name" value="Uroporphyrinogen decarboxylase"/>
    <property type="match status" value="1"/>
</dbReference>
<dbReference type="EMBL" id="QHJQ01000003">
    <property type="protein sequence ID" value="PXA04672.1"/>
    <property type="molecule type" value="Genomic_DNA"/>
</dbReference>
<keyword evidence="6 10" id="KW-0963">Cytoplasm</keyword>
<organism evidence="15 16">
    <name type="scientific">Coraliomargarita sinensis</name>
    <dbReference type="NCBI Taxonomy" id="2174842"/>
    <lineage>
        <taxon>Bacteria</taxon>
        <taxon>Pseudomonadati</taxon>
        <taxon>Verrucomicrobiota</taxon>
        <taxon>Opitutia</taxon>
        <taxon>Puniceicoccales</taxon>
        <taxon>Coraliomargaritaceae</taxon>
        <taxon>Coraliomargarita</taxon>
    </lineage>
</organism>
<comment type="caution">
    <text evidence="15">The sequence shown here is derived from an EMBL/GenBank/DDBJ whole genome shotgun (WGS) entry which is preliminary data.</text>
</comment>
<dbReference type="SUPFAM" id="SSF51726">
    <property type="entry name" value="UROD/MetE-like"/>
    <property type="match status" value="1"/>
</dbReference>
<evidence type="ECO:0000256" key="7">
    <source>
        <dbReference type="ARBA" id="ARBA00022793"/>
    </source>
</evidence>
<evidence type="ECO:0000256" key="11">
    <source>
        <dbReference type="RuleBase" id="RU000554"/>
    </source>
</evidence>
<comment type="catalytic activity">
    <reaction evidence="10 11">
        <text>uroporphyrinogen III + 4 H(+) = coproporphyrinogen III + 4 CO2</text>
        <dbReference type="Rhea" id="RHEA:19865"/>
        <dbReference type="ChEBI" id="CHEBI:15378"/>
        <dbReference type="ChEBI" id="CHEBI:16526"/>
        <dbReference type="ChEBI" id="CHEBI:57308"/>
        <dbReference type="ChEBI" id="CHEBI:57309"/>
        <dbReference type="EC" id="4.1.1.37"/>
    </reaction>
</comment>
<dbReference type="GO" id="GO:0004853">
    <property type="term" value="F:uroporphyrinogen decarboxylase activity"/>
    <property type="evidence" value="ECO:0007669"/>
    <property type="project" value="UniProtKB-UniRule"/>
</dbReference>
<evidence type="ECO:0000313" key="16">
    <source>
        <dbReference type="Proteomes" id="UP000247099"/>
    </source>
</evidence>
<evidence type="ECO:0000256" key="3">
    <source>
        <dbReference type="ARBA" id="ARBA00009935"/>
    </source>
</evidence>
<dbReference type="NCBIfam" id="TIGR01464">
    <property type="entry name" value="hemE"/>
    <property type="match status" value="1"/>
</dbReference>
<feature type="binding site" evidence="10">
    <location>
        <position position="319"/>
    </location>
    <ligand>
        <name>substrate</name>
    </ligand>
</feature>
<comment type="caution">
    <text evidence="10">Lacks conserved residue(s) required for the propagation of feature annotation.</text>
</comment>
<keyword evidence="8 10" id="KW-0456">Lyase</keyword>
<evidence type="ECO:0000313" key="15">
    <source>
        <dbReference type="EMBL" id="PXA04672.1"/>
    </source>
</evidence>
<gene>
    <name evidence="10 15" type="primary">hemE</name>
    <name evidence="15" type="ORF">DDZ13_05740</name>
</gene>
<dbReference type="InterPro" id="IPR006361">
    <property type="entry name" value="Uroporphyrinogen_deCO2ase_HemE"/>
</dbReference>
<comment type="function">
    <text evidence="10">Catalyzes the decarboxylation of four acetate groups of uroporphyrinogen-III to yield coproporphyrinogen-III.</text>
</comment>
<keyword evidence="9 10" id="KW-0627">Porphyrin biosynthesis</keyword>
<comment type="subunit">
    <text evidence="4 10">Homodimer.</text>
</comment>
<keyword evidence="16" id="KW-1185">Reference proteome</keyword>
<feature type="domain" description="Uroporphyrinogen decarboxylase (URO-D)" evidence="14">
    <location>
        <begin position="139"/>
        <end position="155"/>
    </location>
</feature>
<evidence type="ECO:0000256" key="5">
    <source>
        <dbReference type="ARBA" id="ARBA00012288"/>
    </source>
</evidence>
<protein>
    <recommendedName>
        <fullName evidence="5 10">Uroporphyrinogen decarboxylase</fullName>
        <shortName evidence="10">UPD</shortName>
        <shortName evidence="10">URO-D</shortName>
        <ecNumber evidence="5 10">4.1.1.37</ecNumber>
    </recommendedName>
</protein>
<dbReference type="Proteomes" id="UP000247099">
    <property type="component" value="Unassembled WGS sequence"/>
</dbReference>
<comment type="similarity">
    <text evidence="3 10 12">Belongs to the uroporphyrinogen decarboxylase family.</text>
</comment>
<dbReference type="InterPro" id="IPR000257">
    <property type="entry name" value="Uroporphyrinogen_deCOase"/>
</dbReference>
<name>A0A317ZI69_9BACT</name>
<dbReference type="InterPro" id="IPR038071">
    <property type="entry name" value="UROD/MetE-like_sf"/>
</dbReference>
<reference evidence="15 16" key="1">
    <citation type="submission" date="2018-05" db="EMBL/GenBank/DDBJ databases">
        <title>Coraliomargarita sinensis sp. nov., isolated from a marine solar saltern.</title>
        <authorList>
            <person name="Zhou L.Y."/>
        </authorList>
    </citation>
    <scope>NUCLEOTIDE SEQUENCE [LARGE SCALE GENOMIC DNA]</scope>
    <source>
        <strain evidence="15 16">WN38</strain>
    </source>
</reference>
<dbReference type="EC" id="4.1.1.37" evidence="5 10"/>
<dbReference type="PANTHER" id="PTHR21091:SF169">
    <property type="entry name" value="UROPORPHYRINOGEN DECARBOXYLASE"/>
    <property type="match status" value="1"/>
</dbReference>
<dbReference type="Pfam" id="PF01208">
    <property type="entry name" value="URO-D"/>
    <property type="match status" value="1"/>
</dbReference>
<evidence type="ECO:0000256" key="6">
    <source>
        <dbReference type="ARBA" id="ARBA00022490"/>
    </source>
</evidence>
<dbReference type="UniPathway" id="UPA00251">
    <property type="reaction ID" value="UER00321"/>
</dbReference>
<evidence type="ECO:0000256" key="10">
    <source>
        <dbReference type="HAMAP-Rule" id="MF_00218"/>
    </source>
</evidence>
<evidence type="ECO:0000259" key="14">
    <source>
        <dbReference type="PROSITE" id="PS00907"/>
    </source>
</evidence>
<evidence type="ECO:0000256" key="12">
    <source>
        <dbReference type="RuleBase" id="RU004169"/>
    </source>
</evidence>
<dbReference type="PROSITE" id="PS00906">
    <property type="entry name" value="UROD_1"/>
    <property type="match status" value="1"/>
</dbReference>
<evidence type="ECO:0000256" key="1">
    <source>
        <dbReference type="ARBA" id="ARBA00004514"/>
    </source>
</evidence>
<dbReference type="Gene3D" id="3.20.20.210">
    <property type="match status" value="1"/>
</dbReference>
<feature type="site" description="Transition state stabilizer" evidence="10">
    <location>
        <position position="74"/>
    </location>
</feature>
<dbReference type="FunCoup" id="A0A317ZI69">
    <property type="interactions" value="479"/>
</dbReference>
<evidence type="ECO:0000256" key="8">
    <source>
        <dbReference type="ARBA" id="ARBA00023239"/>
    </source>
</evidence>
<dbReference type="PANTHER" id="PTHR21091">
    <property type="entry name" value="METHYLTETRAHYDROFOLATE:HOMOCYSTEINE METHYLTRANSFERASE RELATED"/>
    <property type="match status" value="1"/>
</dbReference>
<dbReference type="PROSITE" id="PS00907">
    <property type="entry name" value="UROD_2"/>
    <property type="match status" value="1"/>
</dbReference>
<dbReference type="GO" id="GO:0005829">
    <property type="term" value="C:cytosol"/>
    <property type="evidence" value="ECO:0007669"/>
    <property type="project" value="UniProtKB-SubCell"/>
</dbReference>
<evidence type="ECO:0000259" key="13">
    <source>
        <dbReference type="PROSITE" id="PS00906"/>
    </source>
</evidence>
<sequence>MTPRERFLAAVHQEPVDRPPIWLMRQAGRYLPEYRELKKKHDFLTMVRTPELATEVTLQPLKRFPLDAAIIFSDILVIPEALGQGYHFRDKGGIGMDYLLDSPEKIESLDSTNMGEKLGYVGDALRLTRSKLGEDTALLGFCGSPWTLACYMLEGGSAKDFTAIKQLALGQPDQFEALMRKLSAAIIEYLHMQIDAGVDAVQIFDSWGAICPDNHYESWSLRWIHHIVHELKGRAPVILYAKGMGHKSADLMHTGAKVISLDWTINLRRARQTIGHGAAVQGNLDPVILTTTPEITRREARRVLEDAGRMPGYIFNLGHGMIPTAKIECVEALMETVTGRANA</sequence>
<evidence type="ECO:0000256" key="9">
    <source>
        <dbReference type="ARBA" id="ARBA00023244"/>
    </source>
</evidence>
<dbReference type="InParanoid" id="A0A317ZI69"/>
<comment type="pathway">
    <text evidence="2 10 11">Porphyrin-containing compound metabolism; protoporphyrin-IX biosynthesis; coproporphyrinogen-III from 5-aminolevulinate: step 4/4.</text>
</comment>
<feature type="binding site" evidence="10">
    <location>
        <position position="206"/>
    </location>
    <ligand>
        <name>substrate</name>
    </ligand>
</feature>
<evidence type="ECO:0000256" key="4">
    <source>
        <dbReference type="ARBA" id="ARBA00011738"/>
    </source>
</evidence>
<evidence type="ECO:0000256" key="2">
    <source>
        <dbReference type="ARBA" id="ARBA00004804"/>
    </source>
</evidence>
<comment type="subcellular location">
    <subcellularLocation>
        <location evidence="1">Cytoplasm</location>
        <location evidence="1">Cytosol</location>
    </subcellularLocation>
</comment>
<proteinExistence type="inferred from homology"/>
<feature type="binding site" evidence="10">
    <location>
        <begin position="25"/>
        <end position="29"/>
    </location>
    <ligand>
        <name>substrate</name>
    </ligand>
</feature>
<accession>A0A317ZI69</accession>
<dbReference type="RefSeq" id="WP_110130477.1">
    <property type="nucleotide sequence ID" value="NZ_QHJQ01000003.1"/>
</dbReference>
<dbReference type="HAMAP" id="MF_00218">
    <property type="entry name" value="URO_D"/>
    <property type="match status" value="1"/>
</dbReference>
<feature type="binding site" evidence="10">
    <location>
        <position position="74"/>
    </location>
    <ligand>
        <name>substrate</name>
    </ligand>
</feature>
<keyword evidence="7 10" id="KW-0210">Decarboxylase</keyword>
<dbReference type="GO" id="GO:0006782">
    <property type="term" value="P:protoporphyrinogen IX biosynthetic process"/>
    <property type="evidence" value="ECO:0007669"/>
    <property type="project" value="UniProtKB-UniRule"/>
</dbReference>
<dbReference type="OrthoDB" id="9806656at2"/>
<dbReference type="CDD" id="cd00717">
    <property type="entry name" value="URO-D"/>
    <property type="match status" value="1"/>
</dbReference>
<feature type="domain" description="Uroporphyrinogen decarboxylase (URO-D)" evidence="13">
    <location>
        <begin position="20"/>
        <end position="29"/>
    </location>
</feature>
<dbReference type="AlphaFoldDB" id="A0A317ZI69"/>
<feature type="binding site" evidence="10">
    <location>
        <position position="151"/>
    </location>
    <ligand>
        <name>substrate</name>
    </ligand>
</feature>